<dbReference type="RefSeq" id="WP_164464527.1">
    <property type="nucleotide sequence ID" value="NZ_JBHRSX010000021.1"/>
</dbReference>
<dbReference type="Proteomes" id="UP001595477">
    <property type="component" value="Unassembled WGS sequence"/>
</dbReference>
<sequence>MNNSDNNSSATNSTPGIFNWFARYEEAAHPSQYEVNLPSADKQDDE</sequence>
<evidence type="ECO:0000313" key="1">
    <source>
        <dbReference type="EMBL" id="MFC3202287.1"/>
    </source>
</evidence>
<comment type="caution">
    <text evidence="1">The sequence shown here is derived from an EMBL/GenBank/DDBJ whole genome shotgun (WGS) entry which is preliminary data.</text>
</comment>
<accession>A0ABV7K453</accession>
<reference evidence="2" key="1">
    <citation type="journal article" date="2019" name="Int. J. Syst. Evol. Microbiol.">
        <title>The Global Catalogue of Microorganisms (GCM) 10K type strain sequencing project: providing services to taxonomists for standard genome sequencing and annotation.</title>
        <authorList>
            <consortium name="The Broad Institute Genomics Platform"/>
            <consortium name="The Broad Institute Genome Sequencing Center for Infectious Disease"/>
            <person name="Wu L."/>
            <person name="Ma J."/>
        </authorList>
    </citation>
    <scope>NUCLEOTIDE SEQUENCE [LARGE SCALE GENOMIC DNA]</scope>
    <source>
        <strain evidence="2">KCTC 52449</strain>
    </source>
</reference>
<dbReference type="EMBL" id="JBHRSX010000021">
    <property type="protein sequence ID" value="MFC3202287.1"/>
    <property type="molecule type" value="Genomic_DNA"/>
</dbReference>
<gene>
    <name evidence="1" type="ORF">ACFOEW_10705</name>
</gene>
<protein>
    <submittedName>
        <fullName evidence="1">Uncharacterized protein</fullName>
    </submittedName>
</protein>
<organism evidence="1 2">
    <name type="scientific">Alteromonas oceani</name>
    <dbReference type="NCBI Taxonomy" id="2071609"/>
    <lineage>
        <taxon>Bacteria</taxon>
        <taxon>Pseudomonadati</taxon>
        <taxon>Pseudomonadota</taxon>
        <taxon>Gammaproteobacteria</taxon>
        <taxon>Alteromonadales</taxon>
        <taxon>Alteromonadaceae</taxon>
        <taxon>Alteromonas/Salinimonas group</taxon>
        <taxon>Alteromonas</taxon>
    </lineage>
</organism>
<keyword evidence="2" id="KW-1185">Reference proteome</keyword>
<name>A0ABV7K453_9ALTE</name>
<evidence type="ECO:0000313" key="2">
    <source>
        <dbReference type="Proteomes" id="UP001595477"/>
    </source>
</evidence>
<proteinExistence type="predicted"/>